<dbReference type="Proteomes" id="UP000663856">
    <property type="component" value="Unassembled WGS sequence"/>
</dbReference>
<feature type="transmembrane region" description="Helical" evidence="8">
    <location>
        <begin position="28"/>
        <end position="47"/>
    </location>
</feature>
<organism evidence="11 20">
    <name type="scientific">Rotaria magnacalcarata</name>
    <dbReference type="NCBI Taxonomy" id="392030"/>
    <lineage>
        <taxon>Eukaryota</taxon>
        <taxon>Metazoa</taxon>
        <taxon>Spiralia</taxon>
        <taxon>Gnathifera</taxon>
        <taxon>Rotifera</taxon>
        <taxon>Eurotatoria</taxon>
        <taxon>Bdelloidea</taxon>
        <taxon>Philodinida</taxon>
        <taxon>Philodinidae</taxon>
        <taxon>Rotaria</taxon>
    </lineage>
</organism>
<evidence type="ECO:0000313" key="10">
    <source>
        <dbReference type="EMBL" id="CAF1041825.1"/>
    </source>
</evidence>
<evidence type="ECO:0000313" key="11">
    <source>
        <dbReference type="EMBL" id="CAF1583574.1"/>
    </source>
</evidence>
<evidence type="ECO:0000313" key="15">
    <source>
        <dbReference type="EMBL" id="CAF4041638.1"/>
    </source>
</evidence>
<dbReference type="EMBL" id="CAJNRG010015398">
    <property type="protein sequence ID" value="CAF2166761.1"/>
    <property type="molecule type" value="Genomic_DNA"/>
</dbReference>
<evidence type="ECO:0000256" key="6">
    <source>
        <dbReference type="ARBA" id="ARBA00022989"/>
    </source>
</evidence>
<dbReference type="EMBL" id="CAJOBI010005760">
    <property type="protein sequence ID" value="CAF4041638.1"/>
    <property type="molecule type" value="Genomic_DNA"/>
</dbReference>
<dbReference type="GO" id="GO:0006629">
    <property type="term" value="P:lipid metabolic process"/>
    <property type="evidence" value="ECO:0007669"/>
    <property type="project" value="InterPro"/>
</dbReference>
<feature type="transmembrane region" description="Helical" evidence="8">
    <location>
        <begin position="275"/>
        <end position="297"/>
    </location>
</feature>
<dbReference type="EMBL" id="CAJOBG010003174">
    <property type="protein sequence ID" value="CAF4049495.1"/>
    <property type="molecule type" value="Genomic_DNA"/>
</dbReference>
<feature type="transmembrane region" description="Helical" evidence="8">
    <location>
        <begin position="248"/>
        <end position="268"/>
    </location>
</feature>
<evidence type="ECO:0000313" key="21">
    <source>
        <dbReference type="Proteomes" id="UP000663866"/>
    </source>
</evidence>
<feature type="domain" description="Wax synthase" evidence="9">
    <location>
        <begin position="180"/>
        <end position="256"/>
    </location>
</feature>
<evidence type="ECO:0000313" key="13">
    <source>
        <dbReference type="EMBL" id="CAF2134519.1"/>
    </source>
</evidence>
<evidence type="ECO:0000256" key="2">
    <source>
        <dbReference type="ARBA" id="ARBA00005179"/>
    </source>
</evidence>
<evidence type="ECO:0000256" key="1">
    <source>
        <dbReference type="ARBA" id="ARBA00004141"/>
    </source>
</evidence>
<sequence length="328" mass="38029">MINLLLVHVGWLLHIVICFYVIRPIRYIVIRGILALIPCIILTNSGARHLPQHHICSVFAVAIYWMTSIRLIHLTIVSRNKYLALSSFIFKCLWIVFPVVPCQPTDKDWPIILYFLAGILKFIINCWLHRWLLICEPNDSYQRVFIYFLSILTFSYVIDIQTVFMRIITRDKYTFQSLNNFPFSSRSLREFWGRRYNQIIGRIFHESIFQPLNSYMSSRSVVALITFIISGLLHVHIAIVVLNDVPSVLPTFACFFLNGIACCVERFLPNKLPPILEWLITHCVLLITAPMCLGSFARDQSVFFGIDALSSYVDQWILVLPIPTICPK</sequence>
<dbReference type="OrthoDB" id="1077582at2759"/>
<keyword evidence="21" id="KW-1185">Reference proteome</keyword>
<dbReference type="EMBL" id="CAJNOW010010638">
    <property type="protein sequence ID" value="CAF1583574.1"/>
    <property type="molecule type" value="Genomic_DNA"/>
</dbReference>
<feature type="transmembrane region" description="Helical" evidence="8">
    <location>
        <begin position="144"/>
        <end position="168"/>
    </location>
</feature>
<evidence type="ECO:0000313" key="20">
    <source>
        <dbReference type="Proteomes" id="UP000663834"/>
    </source>
</evidence>
<gene>
    <name evidence="19" type="ORF">BYL167_LOCUS19162</name>
    <name evidence="10" type="ORF">CJN711_LOCUS4312</name>
    <name evidence="17" type="ORF">GIL414_LOCUS15360</name>
    <name evidence="11" type="ORF">KQP761_LOCUS20405</name>
    <name evidence="12" type="ORF">MBJ925_LOCUS21733</name>
    <name evidence="16" type="ORF">OVN521_LOCUS17898</name>
    <name evidence="15" type="ORF">SMN809_LOCUS14139</name>
    <name evidence="18" type="ORF">UXM345_LOCUS20723</name>
    <name evidence="13" type="ORF">WKI299_LOCUS26959</name>
    <name evidence="14" type="ORF">XDN619_LOCUS30965</name>
</gene>
<dbReference type="Proteomes" id="UP000663887">
    <property type="component" value="Unassembled WGS sequence"/>
</dbReference>
<dbReference type="EMBL" id="CAJOBF010003128">
    <property type="protein sequence ID" value="CAF4075559.1"/>
    <property type="molecule type" value="Genomic_DNA"/>
</dbReference>
<evidence type="ECO:0000313" key="18">
    <source>
        <dbReference type="EMBL" id="CAF4075559.1"/>
    </source>
</evidence>
<name>A0A815ZEM6_9BILA</name>
<evidence type="ECO:0000256" key="5">
    <source>
        <dbReference type="ARBA" id="ARBA00022692"/>
    </source>
</evidence>
<evidence type="ECO:0000256" key="7">
    <source>
        <dbReference type="ARBA" id="ARBA00023136"/>
    </source>
</evidence>
<dbReference type="Pfam" id="PF13813">
    <property type="entry name" value="MBOAT_2"/>
    <property type="match status" value="1"/>
</dbReference>
<feature type="transmembrane region" description="Helical" evidence="8">
    <location>
        <begin position="54"/>
        <end position="76"/>
    </location>
</feature>
<comment type="pathway">
    <text evidence="2">Secondary metabolite biosynthesis.</text>
</comment>
<evidence type="ECO:0000256" key="4">
    <source>
        <dbReference type="ARBA" id="ARBA00022679"/>
    </source>
</evidence>
<evidence type="ECO:0000313" key="16">
    <source>
        <dbReference type="EMBL" id="CAF4049495.1"/>
    </source>
</evidence>
<dbReference type="GO" id="GO:0008374">
    <property type="term" value="F:O-acyltransferase activity"/>
    <property type="evidence" value="ECO:0007669"/>
    <property type="project" value="InterPro"/>
</dbReference>
<dbReference type="Proteomes" id="UP000663842">
    <property type="component" value="Unassembled WGS sequence"/>
</dbReference>
<dbReference type="EMBL" id="CAJOBH010008055">
    <property type="protein sequence ID" value="CAF4101929.1"/>
    <property type="molecule type" value="Genomic_DNA"/>
</dbReference>
<feature type="transmembrane region" description="Helical" evidence="8">
    <location>
        <begin position="82"/>
        <end position="100"/>
    </location>
</feature>
<dbReference type="PANTHER" id="PTHR31595:SF57">
    <property type="entry name" value="OS04G0481900 PROTEIN"/>
    <property type="match status" value="1"/>
</dbReference>
<reference evidence="11" key="1">
    <citation type="submission" date="2021-02" db="EMBL/GenBank/DDBJ databases">
        <authorList>
            <person name="Nowell W R."/>
        </authorList>
    </citation>
    <scope>NUCLEOTIDE SEQUENCE</scope>
</reference>
<keyword evidence="4" id="KW-0808">Transferase</keyword>
<dbReference type="Proteomes" id="UP000663824">
    <property type="component" value="Unassembled WGS sequence"/>
</dbReference>
<evidence type="ECO:0000313" key="17">
    <source>
        <dbReference type="EMBL" id="CAF4068256.1"/>
    </source>
</evidence>
<evidence type="ECO:0000256" key="8">
    <source>
        <dbReference type="SAM" id="Phobius"/>
    </source>
</evidence>
<dbReference type="InterPro" id="IPR032805">
    <property type="entry name" value="Wax_synthase_dom"/>
</dbReference>
<evidence type="ECO:0000313" key="14">
    <source>
        <dbReference type="EMBL" id="CAF2166761.1"/>
    </source>
</evidence>
<evidence type="ECO:0000313" key="19">
    <source>
        <dbReference type="EMBL" id="CAF4101929.1"/>
    </source>
</evidence>
<feature type="transmembrane region" description="Helical" evidence="8">
    <location>
        <begin position="112"/>
        <end position="132"/>
    </location>
</feature>
<keyword evidence="6 8" id="KW-1133">Transmembrane helix</keyword>
<dbReference type="Proteomes" id="UP000663866">
    <property type="component" value="Unassembled WGS sequence"/>
</dbReference>
<evidence type="ECO:0000256" key="3">
    <source>
        <dbReference type="ARBA" id="ARBA00007282"/>
    </source>
</evidence>
<dbReference type="InterPro" id="IPR044851">
    <property type="entry name" value="Wax_synthase"/>
</dbReference>
<dbReference type="Proteomes" id="UP000676336">
    <property type="component" value="Unassembled WGS sequence"/>
</dbReference>
<keyword evidence="7 8" id="KW-0472">Membrane</keyword>
<dbReference type="Proteomes" id="UP000681720">
    <property type="component" value="Unassembled WGS sequence"/>
</dbReference>
<evidence type="ECO:0000259" key="9">
    <source>
        <dbReference type="Pfam" id="PF13813"/>
    </source>
</evidence>
<dbReference type="EMBL" id="CAJOBJ010006729">
    <property type="protein sequence ID" value="CAF4068256.1"/>
    <property type="molecule type" value="Genomic_DNA"/>
</dbReference>
<dbReference type="EMBL" id="CAJNRE010011027">
    <property type="protein sequence ID" value="CAF2097880.1"/>
    <property type="molecule type" value="Genomic_DNA"/>
</dbReference>
<comment type="similarity">
    <text evidence="3">Belongs to the wax synthase family.</text>
</comment>
<dbReference type="Proteomes" id="UP000681967">
    <property type="component" value="Unassembled WGS sequence"/>
</dbReference>
<dbReference type="GO" id="GO:0016020">
    <property type="term" value="C:membrane"/>
    <property type="evidence" value="ECO:0007669"/>
    <property type="project" value="UniProtKB-SubCell"/>
</dbReference>
<dbReference type="Proteomes" id="UP000663834">
    <property type="component" value="Unassembled WGS sequence"/>
</dbReference>
<protein>
    <recommendedName>
        <fullName evidence="9">Wax synthase domain-containing protein</fullName>
    </recommendedName>
</protein>
<evidence type="ECO:0000313" key="12">
    <source>
        <dbReference type="EMBL" id="CAF2097880.1"/>
    </source>
</evidence>
<comment type="subcellular location">
    <subcellularLocation>
        <location evidence="1">Membrane</location>
        <topology evidence="1">Multi-pass membrane protein</topology>
    </subcellularLocation>
</comment>
<dbReference type="AlphaFoldDB" id="A0A815ZEM6"/>
<dbReference type="EMBL" id="CAJNRF010011704">
    <property type="protein sequence ID" value="CAF2134519.1"/>
    <property type="molecule type" value="Genomic_DNA"/>
</dbReference>
<accession>A0A815ZEM6</accession>
<comment type="caution">
    <text evidence="11">The sequence shown here is derived from an EMBL/GenBank/DDBJ whole genome shotgun (WGS) entry which is preliminary data.</text>
</comment>
<dbReference type="PANTHER" id="PTHR31595">
    <property type="entry name" value="LONG-CHAIN-ALCOHOL O-FATTY-ACYLTRANSFERASE 3-RELATED"/>
    <property type="match status" value="1"/>
</dbReference>
<dbReference type="EMBL" id="CAJNOV010000883">
    <property type="protein sequence ID" value="CAF1041825.1"/>
    <property type="molecule type" value="Genomic_DNA"/>
</dbReference>
<keyword evidence="5 8" id="KW-0812">Transmembrane</keyword>
<dbReference type="Proteomes" id="UP000663855">
    <property type="component" value="Unassembled WGS sequence"/>
</dbReference>
<proteinExistence type="inferred from homology"/>
<feature type="transmembrane region" description="Helical" evidence="8">
    <location>
        <begin position="221"/>
        <end position="242"/>
    </location>
</feature>